<feature type="chain" id="PRO_5002540874" evidence="2">
    <location>
        <begin position="24"/>
        <end position="116"/>
    </location>
</feature>
<keyword evidence="2" id="KW-0732">Signal</keyword>
<organism evidence="3 4">
    <name type="scientific">Candidatus Giovannonibacteria bacterium GW2011_GWA2_53_7</name>
    <dbReference type="NCBI Taxonomy" id="1618650"/>
    <lineage>
        <taxon>Bacteria</taxon>
        <taxon>Candidatus Giovannoniibacteriota</taxon>
    </lineage>
</organism>
<gene>
    <name evidence="3" type="ORF">UY81_C0074G0010</name>
</gene>
<comment type="caution">
    <text evidence="3">The sequence shown here is derived from an EMBL/GenBank/DDBJ whole genome shotgun (WGS) entry which is preliminary data.</text>
</comment>
<name>A0A0G1XU46_9BACT</name>
<sequence>MFMNKLMKFALPLATFLPLIAGAQDLLDTVSTVDTIIRAIVPIVMVLAILYFFWGLVKYIQSAGDPEKASDGKSIMIYGIVALFVMAAVWGLVELLSNTFVGAGGRAPNPADLLPR</sequence>
<keyword evidence="1" id="KW-0472">Membrane</keyword>
<dbReference type="InterPro" id="IPR043993">
    <property type="entry name" value="T4SS_pilin"/>
</dbReference>
<feature type="signal peptide" evidence="2">
    <location>
        <begin position="1"/>
        <end position="23"/>
    </location>
</feature>
<evidence type="ECO:0000256" key="1">
    <source>
        <dbReference type="SAM" id="Phobius"/>
    </source>
</evidence>
<proteinExistence type="predicted"/>
<evidence type="ECO:0000313" key="3">
    <source>
        <dbReference type="EMBL" id="KKW34465.1"/>
    </source>
</evidence>
<keyword evidence="1" id="KW-0812">Transmembrane</keyword>
<protein>
    <submittedName>
        <fullName evidence="3">Uncharacterized protein</fullName>
    </submittedName>
</protein>
<keyword evidence="1" id="KW-1133">Transmembrane helix</keyword>
<dbReference type="AlphaFoldDB" id="A0A0G1XU46"/>
<dbReference type="Proteomes" id="UP000034290">
    <property type="component" value="Unassembled WGS sequence"/>
</dbReference>
<dbReference type="EMBL" id="LCRM01000074">
    <property type="protein sequence ID" value="KKW34465.1"/>
    <property type="molecule type" value="Genomic_DNA"/>
</dbReference>
<dbReference type="Pfam" id="PF18895">
    <property type="entry name" value="T4SS_pilin"/>
    <property type="match status" value="1"/>
</dbReference>
<feature type="transmembrane region" description="Helical" evidence="1">
    <location>
        <begin position="35"/>
        <end position="54"/>
    </location>
</feature>
<evidence type="ECO:0000256" key="2">
    <source>
        <dbReference type="SAM" id="SignalP"/>
    </source>
</evidence>
<reference evidence="3 4" key="1">
    <citation type="journal article" date="2015" name="Nature">
        <title>rRNA introns, odd ribosomes, and small enigmatic genomes across a large radiation of phyla.</title>
        <authorList>
            <person name="Brown C.T."/>
            <person name="Hug L.A."/>
            <person name="Thomas B.C."/>
            <person name="Sharon I."/>
            <person name="Castelle C.J."/>
            <person name="Singh A."/>
            <person name="Wilkins M.J."/>
            <person name="Williams K.H."/>
            <person name="Banfield J.F."/>
        </authorList>
    </citation>
    <scope>NUCLEOTIDE SEQUENCE [LARGE SCALE GENOMIC DNA]</scope>
</reference>
<feature type="transmembrane region" description="Helical" evidence="1">
    <location>
        <begin position="75"/>
        <end position="93"/>
    </location>
</feature>
<accession>A0A0G1XU46</accession>
<evidence type="ECO:0000313" key="4">
    <source>
        <dbReference type="Proteomes" id="UP000034290"/>
    </source>
</evidence>